<dbReference type="Pfam" id="PF07007">
    <property type="entry name" value="LprI"/>
    <property type="match status" value="1"/>
</dbReference>
<feature type="chain" id="PRO_5008536992" description="Lysozyme inhibitor LprI-like N-terminal domain-containing protein" evidence="1">
    <location>
        <begin position="20"/>
        <end position="141"/>
    </location>
</feature>
<gene>
    <name evidence="3" type="ORF">IEC33019_5062</name>
</gene>
<accession>A0A1B2FE84</accession>
<keyword evidence="1" id="KW-0732">Signal</keyword>
<evidence type="ECO:0000256" key="1">
    <source>
        <dbReference type="SAM" id="SignalP"/>
    </source>
</evidence>
<dbReference type="AlphaFoldDB" id="A0A1B2FE84"/>
<feature type="domain" description="Lysozyme inhibitor LprI-like N-terminal" evidence="2">
    <location>
        <begin position="30"/>
        <end position="119"/>
    </location>
</feature>
<dbReference type="PANTHER" id="PTHR39176:SF1">
    <property type="entry name" value="PERIPLASMIC PROTEIN"/>
    <property type="match status" value="1"/>
</dbReference>
<evidence type="ECO:0000259" key="2">
    <source>
        <dbReference type="Pfam" id="PF07007"/>
    </source>
</evidence>
<organism evidence="3">
    <name type="scientific">Pseudomonas putida</name>
    <name type="common">Arthrobacter siderocapsulatus</name>
    <dbReference type="NCBI Taxonomy" id="303"/>
    <lineage>
        <taxon>Bacteria</taxon>
        <taxon>Pseudomonadati</taxon>
        <taxon>Pseudomonadota</taxon>
        <taxon>Gammaproteobacteria</taxon>
        <taxon>Pseudomonadales</taxon>
        <taxon>Pseudomonadaceae</taxon>
        <taxon>Pseudomonas</taxon>
    </lineage>
</organism>
<dbReference type="PANTHER" id="PTHR39176">
    <property type="entry name" value="PERIPLASMIC PROTEIN-RELATED"/>
    <property type="match status" value="1"/>
</dbReference>
<dbReference type="EMBL" id="CP016634">
    <property type="protein sequence ID" value="ANY90543.1"/>
    <property type="molecule type" value="Genomic_DNA"/>
</dbReference>
<proteinExistence type="predicted"/>
<protein>
    <recommendedName>
        <fullName evidence="2">Lysozyme inhibitor LprI-like N-terminal domain-containing protein</fullName>
    </recommendedName>
</protein>
<name>A0A1B2FE84_PSEPU</name>
<dbReference type="Gene3D" id="1.20.1270.180">
    <property type="match status" value="1"/>
</dbReference>
<dbReference type="PROSITE" id="PS51257">
    <property type="entry name" value="PROKAR_LIPOPROTEIN"/>
    <property type="match status" value="1"/>
</dbReference>
<reference evidence="3" key="1">
    <citation type="submission" date="2016-07" db="EMBL/GenBank/DDBJ databases">
        <title>New class B carbapenemase carried by novel plasmid in Pseudomonas putida enviromental strain in eastern Amazonia.</title>
        <authorList>
            <person name="Souza C.O."/>
            <person name="Lima K.V."/>
            <person name="Brasiliense D.M."/>
            <person name="Perez-Chaparro P.J."/>
            <person name="Mamizuka E.M."/>
            <person name="Lima M.O."/>
            <person name="Lima L.N."/>
            <person name="McCulloch J.A."/>
        </authorList>
    </citation>
    <scope>NUCLEOTIDE SEQUENCE [LARGE SCALE GENOMIC DNA]</scope>
    <source>
        <strain evidence="3">IEC33019</strain>
    </source>
</reference>
<feature type="signal peptide" evidence="1">
    <location>
        <begin position="1"/>
        <end position="19"/>
    </location>
</feature>
<sequence length="141" mass="15358">MHRYAGVALLVTLSSCALAQEPYSPEYAACTSRSGGITSNLSDCGHEELARQNARLDQAYRMAMSVLPAEKKQSLQASQALWVKFREADCGMYYSLTGGTMDILEGMGCELSMTAQRAQSVEWFAQNGAEDVGESAEQDAW</sequence>
<dbReference type="RefSeq" id="WP_070090840.1">
    <property type="nucleotide sequence ID" value="NZ_CP016634.1"/>
</dbReference>
<evidence type="ECO:0000313" key="3">
    <source>
        <dbReference type="EMBL" id="ANY90543.1"/>
    </source>
</evidence>
<dbReference type="InterPro" id="IPR009739">
    <property type="entry name" value="LprI-like_N"/>
</dbReference>